<dbReference type="Pfam" id="PF08241">
    <property type="entry name" value="Methyltransf_11"/>
    <property type="match status" value="1"/>
</dbReference>
<evidence type="ECO:0000313" key="4">
    <source>
        <dbReference type="Proteomes" id="UP000234951"/>
    </source>
</evidence>
<organism evidence="2 4">
    <name type="scientific">Bacillus canaveralius</name>
    <dbReference type="NCBI Taxonomy" id="1403243"/>
    <lineage>
        <taxon>Bacteria</taxon>
        <taxon>Bacillati</taxon>
        <taxon>Bacillota</taxon>
        <taxon>Bacilli</taxon>
        <taxon>Bacillales</taxon>
        <taxon>Bacillaceae</taxon>
        <taxon>Bacillus</taxon>
    </lineage>
</organism>
<dbReference type="SUPFAM" id="SSF53335">
    <property type="entry name" value="S-adenosyl-L-methionine-dependent methyltransferases"/>
    <property type="match status" value="1"/>
</dbReference>
<dbReference type="GO" id="GO:0032259">
    <property type="term" value="P:methylation"/>
    <property type="evidence" value="ECO:0007669"/>
    <property type="project" value="UniProtKB-KW"/>
</dbReference>
<protein>
    <submittedName>
        <fullName evidence="2">SAM-dependent methyltransferase</fullName>
    </submittedName>
</protein>
<keyword evidence="5" id="KW-1185">Reference proteome</keyword>
<gene>
    <name evidence="2" type="ORF">CU635_16340</name>
    <name evidence="3" type="ORF">CVD25_06615</name>
</gene>
<dbReference type="CDD" id="cd02440">
    <property type="entry name" value="AdoMet_MTases"/>
    <property type="match status" value="1"/>
</dbReference>
<dbReference type="Gene3D" id="3.40.50.150">
    <property type="entry name" value="Vaccinia Virus protein VP39"/>
    <property type="match status" value="1"/>
</dbReference>
<dbReference type="PANTHER" id="PTHR43861:SF1">
    <property type="entry name" value="TRANS-ACONITATE 2-METHYLTRANSFERASE"/>
    <property type="match status" value="1"/>
</dbReference>
<reference evidence="2 4" key="1">
    <citation type="submission" date="2017-11" db="EMBL/GenBank/DDBJ databases">
        <title>Comparitive Functional Genomics of Dry Heat Resistant strains isolated from the Viking Spacecraft.</title>
        <authorList>
            <person name="Seuylemezian A."/>
            <person name="Cooper K."/>
            <person name="Vaishampayan P."/>
        </authorList>
    </citation>
    <scope>NUCLEOTIDE SEQUENCE [LARGE SCALE GENOMIC DNA]</scope>
    <source>
        <strain evidence="2 4">M4.6</strain>
    </source>
</reference>
<feature type="domain" description="Methyltransferase type 11" evidence="1">
    <location>
        <begin position="53"/>
        <end position="145"/>
    </location>
</feature>
<evidence type="ECO:0000313" key="5">
    <source>
        <dbReference type="Proteomes" id="UP000235114"/>
    </source>
</evidence>
<proteinExistence type="predicted"/>
<dbReference type="GO" id="GO:0008757">
    <property type="term" value="F:S-adenosylmethionine-dependent methyltransferase activity"/>
    <property type="evidence" value="ECO:0007669"/>
    <property type="project" value="InterPro"/>
</dbReference>
<dbReference type="EMBL" id="PGVD01000019">
    <property type="protein sequence ID" value="PLR98948.1"/>
    <property type="molecule type" value="Genomic_DNA"/>
</dbReference>
<dbReference type="AlphaFoldDB" id="A0A2N5GJ48"/>
<sequence>MGSFDWTSEAEKQWDKRAGFWNSRSSEMWDHGSRKDIVPFIEKHLEPGSTVCDLGCGDGYGAIKLAKAGFTVTGVDVSAEMVETAETNANGTSAEFLKADISRLPYADSSFTAAVAINSLEWTENPLAVLCEAKRIVKSDGLAVIAILGPTAMPREHSYRRLYGEKVICNTMMPWEFEKLALENGWRKIDEFGVYKRGTEALQIKSLPLELKQSLAFMWVFMLENTK</sequence>
<dbReference type="InterPro" id="IPR029063">
    <property type="entry name" value="SAM-dependent_MTases_sf"/>
</dbReference>
<dbReference type="Proteomes" id="UP000234951">
    <property type="component" value="Unassembled WGS sequence"/>
</dbReference>
<accession>A0A2N5GJ48</accession>
<keyword evidence="2" id="KW-0808">Transferase</keyword>
<evidence type="ECO:0000259" key="1">
    <source>
        <dbReference type="Pfam" id="PF08241"/>
    </source>
</evidence>
<evidence type="ECO:0000313" key="3">
    <source>
        <dbReference type="EMBL" id="PLR98948.1"/>
    </source>
</evidence>
<dbReference type="EMBL" id="PGVA01000041">
    <property type="protein sequence ID" value="PLR81078.1"/>
    <property type="molecule type" value="Genomic_DNA"/>
</dbReference>
<name>A0A2N5GJ48_9BACI</name>
<dbReference type="OrthoDB" id="5522265at2"/>
<dbReference type="InterPro" id="IPR013216">
    <property type="entry name" value="Methyltransf_11"/>
</dbReference>
<comment type="caution">
    <text evidence="2">The sequence shown here is derived from an EMBL/GenBank/DDBJ whole genome shotgun (WGS) entry which is preliminary data.</text>
</comment>
<reference evidence="3 5" key="2">
    <citation type="submission" date="2017-12" db="EMBL/GenBank/DDBJ databases">
        <title>Comparative Functional Genomics of Dry Heat Resistant strains isolated from the Viking Spacecraft.</title>
        <authorList>
            <person name="Seuylemezian A."/>
            <person name="Cooper K."/>
            <person name="Vaishampayan P."/>
        </authorList>
    </citation>
    <scope>NUCLEOTIDE SEQUENCE [LARGE SCALE GENOMIC DNA]</scope>
    <source>
        <strain evidence="3 5">ATCC 29669</strain>
    </source>
</reference>
<evidence type="ECO:0000313" key="2">
    <source>
        <dbReference type="EMBL" id="PLR81078.1"/>
    </source>
</evidence>
<dbReference type="PANTHER" id="PTHR43861">
    <property type="entry name" value="TRANS-ACONITATE 2-METHYLTRANSFERASE-RELATED"/>
    <property type="match status" value="1"/>
</dbReference>
<keyword evidence="2" id="KW-0489">Methyltransferase</keyword>
<dbReference type="RefSeq" id="WP_101578450.1">
    <property type="nucleotide sequence ID" value="NZ_PGVA01000041.1"/>
</dbReference>
<dbReference type="Proteomes" id="UP000235114">
    <property type="component" value="Unassembled WGS sequence"/>
</dbReference>